<evidence type="ECO:0000313" key="2">
    <source>
        <dbReference type="EMBL" id="QKV55479.1"/>
    </source>
</evidence>
<protein>
    <submittedName>
        <fullName evidence="2">Uncharacterized protein</fullName>
    </submittedName>
</protein>
<sequence length="114" mass="11951">MKPLFSLAIALACLNAALVTIDMLRSARPLYAVSLTLIAVMLSIALVCWRTRRHLGAALALAGSDGSPLGQRLLGSIQALTRWLSLAALLVAMAMGGVLTGILSRMAEGYPLFG</sequence>
<gene>
    <name evidence="2" type="ORF">HUK68_21425</name>
</gene>
<evidence type="ECO:0000313" key="3">
    <source>
        <dbReference type="Proteomes" id="UP000509579"/>
    </source>
</evidence>
<evidence type="ECO:0000256" key="1">
    <source>
        <dbReference type="SAM" id="Phobius"/>
    </source>
</evidence>
<dbReference type="EMBL" id="CP054841">
    <property type="protein sequence ID" value="QKV55479.1"/>
    <property type="molecule type" value="Genomic_DNA"/>
</dbReference>
<dbReference type="AlphaFoldDB" id="A0A6N1X7V7"/>
<dbReference type="RefSeq" id="WP_175506267.1">
    <property type="nucleotide sequence ID" value="NZ_CP054841.1"/>
</dbReference>
<dbReference type="KEGG" id="aant:HUK68_21425"/>
<keyword evidence="1" id="KW-0812">Transmembrane</keyword>
<reference evidence="2 3" key="1">
    <citation type="submission" date="2020-06" db="EMBL/GenBank/DDBJ databases">
        <title>Acidovorax antarctica sp. nov., isolated from Corinth ice sheet soil, Antarctic Fields Peninsula.</title>
        <authorList>
            <person name="Xu Q."/>
            <person name="Peng F."/>
        </authorList>
    </citation>
    <scope>NUCLEOTIDE SEQUENCE [LARGE SCALE GENOMIC DNA]</scope>
    <source>
        <strain evidence="2 3">16-35-5</strain>
        <plasmid evidence="2 3">unnamed1</plasmid>
    </source>
</reference>
<keyword evidence="2" id="KW-0614">Plasmid</keyword>
<feature type="transmembrane region" description="Helical" evidence="1">
    <location>
        <begin position="29"/>
        <end position="49"/>
    </location>
</feature>
<organism evidence="2 3">
    <name type="scientific">Comamonas antarctica</name>
    <dbReference type="NCBI Taxonomy" id="2743470"/>
    <lineage>
        <taxon>Bacteria</taxon>
        <taxon>Pseudomonadati</taxon>
        <taxon>Pseudomonadota</taxon>
        <taxon>Betaproteobacteria</taxon>
        <taxon>Burkholderiales</taxon>
        <taxon>Comamonadaceae</taxon>
        <taxon>Comamonas</taxon>
    </lineage>
</organism>
<proteinExistence type="predicted"/>
<geneLocation type="plasmid" evidence="2 3">
    <name>unnamed1</name>
</geneLocation>
<keyword evidence="3" id="KW-1185">Reference proteome</keyword>
<dbReference type="Proteomes" id="UP000509579">
    <property type="component" value="Plasmid unnamed1"/>
</dbReference>
<feature type="transmembrane region" description="Helical" evidence="1">
    <location>
        <begin position="83"/>
        <end position="104"/>
    </location>
</feature>
<keyword evidence="1" id="KW-0472">Membrane</keyword>
<accession>A0A6N1X7V7</accession>
<keyword evidence="1" id="KW-1133">Transmembrane helix</keyword>
<name>A0A6N1X7V7_9BURK</name>